<dbReference type="KEGG" id="luo:HHL09_11975"/>
<keyword evidence="7" id="KW-1185">Reference proteome</keyword>
<dbReference type="Proteomes" id="UP000501812">
    <property type="component" value="Chromosome"/>
</dbReference>
<evidence type="ECO:0000313" key="6">
    <source>
        <dbReference type="EMBL" id="QJE96470.1"/>
    </source>
</evidence>
<keyword evidence="1 4" id="KW-0378">Hydrolase</keyword>
<dbReference type="SUPFAM" id="SSF52151">
    <property type="entry name" value="FabD/lysophospholipase-like"/>
    <property type="match status" value="1"/>
</dbReference>
<dbReference type="InterPro" id="IPR016035">
    <property type="entry name" value="Acyl_Trfase/lysoPLipase"/>
</dbReference>
<dbReference type="GO" id="GO:0016042">
    <property type="term" value="P:lipid catabolic process"/>
    <property type="evidence" value="ECO:0007669"/>
    <property type="project" value="UniProtKB-UniRule"/>
</dbReference>
<dbReference type="PANTHER" id="PTHR24185">
    <property type="entry name" value="CALCIUM-INDEPENDENT PHOSPHOLIPASE A2-GAMMA"/>
    <property type="match status" value="1"/>
</dbReference>
<dbReference type="InterPro" id="IPR002641">
    <property type="entry name" value="PNPLA_dom"/>
</dbReference>
<gene>
    <name evidence="6" type="ORF">HHL09_11975</name>
</gene>
<proteinExistence type="predicted"/>
<dbReference type="GO" id="GO:0016020">
    <property type="term" value="C:membrane"/>
    <property type="evidence" value="ECO:0007669"/>
    <property type="project" value="TreeGrafter"/>
</dbReference>
<feature type="short sequence motif" description="GXSXG" evidence="4">
    <location>
        <begin position="57"/>
        <end position="61"/>
    </location>
</feature>
<feature type="short sequence motif" description="GXGXXG" evidence="4">
    <location>
        <begin position="18"/>
        <end position="23"/>
    </location>
</feature>
<evidence type="ECO:0000256" key="2">
    <source>
        <dbReference type="ARBA" id="ARBA00022963"/>
    </source>
</evidence>
<accession>A0A858RJT4</accession>
<dbReference type="GO" id="GO:0006631">
    <property type="term" value="P:fatty acid metabolic process"/>
    <property type="evidence" value="ECO:0007669"/>
    <property type="project" value="TreeGrafter"/>
</dbReference>
<evidence type="ECO:0000256" key="3">
    <source>
        <dbReference type="ARBA" id="ARBA00023098"/>
    </source>
</evidence>
<dbReference type="AlphaFoldDB" id="A0A858RJT4"/>
<evidence type="ECO:0000256" key="1">
    <source>
        <dbReference type="ARBA" id="ARBA00022801"/>
    </source>
</evidence>
<dbReference type="RefSeq" id="WP_169454871.1">
    <property type="nucleotide sequence ID" value="NZ_CP051774.1"/>
</dbReference>
<feature type="short sequence motif" description="DGA/G" evidence="4">
    <location>
        <begin position="209"/>
        <end position="211"/>
    </location>
</feature>
<feature type="domain" description="PNPLA" evidence="5">
    <location>
        <begin position="14"/>
        <end position="223"/>
    </location>
</feature>
<name>A0A858RJT4_9BACT</name>
<feature type="active site" description="Proton acceptor" evidence="4">
    <location>
        <position position="209"/>
    </location>
</feature>
<feature type="active site" description="Nucleophile" evidence="4">
    <location>
        <position position="59"/>
    </location>
</feature>
<dbReference type="Gene3D" id="3.40.1090.10">
    <property type="entry name" value="Cytosolic phospholipase A2 catalytic domain"/>
    <property type="match status" value="1"/>
</dbReference>
<reference evidence="6 7" key="1">
    <citation type="submission" date="2020-04" db="EMBL/GenBank/DDBJ databases">
        <title>Luteolibacter sp. G-1-1-1 isolated from soil.</title>
        <authorList>
            <person name="Dahal R.H."/>
        </authorList>
    </citation>
    <scope>NUCLEOTIDE SEQUENCE [LARGE SCALE GENOMIC DNA]</scope>
    <source>
        <strain evidence="6 7">G-1-1-1</strain>
    </source>
</reference>
<keyword evidence="3 4" id="KW-0443">Lipid metabolism</keyword>
<evidence type="ECO:0000256" key="4">
    <source>
        <dbReference type="PROSITE-ProRule" id="PRU01161"/>
    </source>
</evidence>
<dbReference type="GO" id="GO:0004620">
    <property type="term" value="F:phospholipase activity"/>
    <property type="evidence" value="ECO:0007669"/>
    <property type="project" value="TreeGrafter"/>
</dbReference>
<dbReference type="Pfam" id="PF01734">
    <property type="entry name" value="Patatin"/>
    <property type="match status" value="1"/>
</dbReference>
<organism evidence="6 7">
    <name type="scientific">Luteolibacter luteus</name>
    <dbReference type="NCBI Taxonomy" id="2728835"/>
    <lineage>
        <taxon>Bacteria</taxon>
        <taxon>Pseudomonadati</taxon>
        <taxon>Verrucomicrobiota</taxon>
        <taxon>Verrucomicrobiia</taxon>
        <taxon>Verrucomicrobiales</taxon>
        <taxon>Verrucomicrobiaceae</taxon>
        <taxon>Luteolibacter</taxon>
    </lineage>
</organism>
<keyword evidence="2 4" id="KW-0442">Lipid degradation</keyword>
<protein>
    <submittedName>
        <fullName evidence="6">Patatin</fullName>
    </submittedName>
</protein>
<evidence type="ECO:0000259" key="5">
    <source>
        <dbReference type="PROSITE" id="PS51635"/>
    </source>
</evidence>
<evidence type="ECO:0000313" key="7">
    <source>
        <dbReference type="Proteomes" id="UP000501812"/>
    </source>
</evidence>
<dbReference type="EMBL" id="CP051774">
    <property type="protein sequence ID" value="QJE96470.1"/>
    <property type="molecule type" value="Genomic_DNA"/>
</dbReference>
<dbReference type="PROSITE" id="PS51635">
    <property type="entry name" value="PNPLA"/>
    <property type="match status" value="1"/>
</dbReference>
<dbReference type="PANTHER" id="PTHR24185:SF1">
    <property type="entry name" value="CALCIUM-INDEPENDENT PHOSPHOLIPASE A2-GAMMA"/>
    <property type="match status" value="1"/>
</dbReference>
<sequence length="371" mass="40708">MDITAPPPGRARLLAFDGGGIRGLFSLEIARRIEALLREKHGKPDLVLADHFHYLGGTSTGAIIATFLSWGLPVDEVVRMYRENAKVMFTKAGIGNLLSHRFAGEPISNFLKDFFVESDGSLATLGTKKLKTLLLVVTRNASTGSPWPMSNNPHALYNDRGKPGCNLDLPLWQIVRASTAAPTFFPPEVIEIADQSSGETKKHVFAFEDGGVTPFNNPAYLLYTMATLPEYRLAWPDGKERMSLVSIGTGRVKTGRGAKLGENLLGQAKSLPTALIGSAQWMQDLACRQHGECRYGEALDSELGDLVRGNPRAAFLYARYDRNVGEAEMEAALKVSKKGFTLDNLELMDFLGEMGAEYAEKVVKLQHFDDE</sequence>